<proteinExistence type="inferred from homology"/>
<name>A0A6G0X521_9STRA</name>
<dbReference type="InterPro" id="IPR033867">
    <property type="entry name" value="Mrt4"/>
</dbReference>
<dbReference type="GO" id="GO:0000027">
    <property type="term" value="P:ribosomal large subunit assembly"/>
    <property type="evidence" value="ECO:0007669"/>
    <property type="project" value="InterPro"/>
</dbReference>
<keyword evidence="5 6" id="KW-0539">Nucleus</keyword>
<dbReference type="FunFam" id="3.90.105.20:FF:000003">
    <property type="entry name" value="Ribosome assembly factor mrt4"/>
    <property type="match status" value="1"/>
</dbReference>
<dbReference type="Proteomes" id="UP000481153">
    <property type="component" value="Unassembled WGS sequence"/>
</dbReference>
<dbReference type="Pfam" id="PF00466">
    <property type="entry name" value="Ribosomal_L10"/>
    <property type="match status" value="1"/>
</dbReference>
<dbReference type="GO" id="GO:0005730">
    <property type="term" value="C:nucleolus"/>
    <property type="evidence" value="ECO:0007669"/>
    <property type="project" value="UniProtKB-SubCell"/>
</dbReference>
<evidence type="ECO:0000256" key="2">
    <source>
        <dbReference type="ARBA" id="ARBA00008889"/>
    </source>
</evidence>
<dbReference type="InterPro" id="IPR051742">
    <property type="entry name" value="Ribosome_Assembly_uL10"/>
</dbReference>
<keyword evidence="10" id="KW-1185">Reference proteome</keyword>
<comment type="subcellular location">
    <subcellularLocation>
        <location evidence="6">Cytoplasm</location>
    </subcellularLocation>
    <subcellularLocation>
        <location evidence="6">Nucleus</location>
        <location evidence="6">Nucleolus</location>
    </subcellularLocation>
</comment>
<protein>
    <recommendedName>
        <fullName evidence="6">Ribosome assembly factor mrt4</fullName>
    </recommendedName>
</protein>
<comment type="caution">
    <text evidence="9">The sequence shown here is derived from an EMBL/GenBank/DDBJ whole genome shotgun (WGS) entry which is preliminary data.</text>
</comment>
<feature type="compositionally biased region" description="Acidic residues" evidence="7">
    <location>
        <begin position="229"/>
        <end position="243"/>
    </location>
</feature>
<dbReference type="SUPFAM" id="SSF160369">
    <property type="entry name" value="Ribosomal protein L10-like"/>
    <property type="match status" value="1"/>
</dbReference>
<dbReference type="InterPro" id="IPR043164">
    <property type="entry name" value="Ribosomal_uL10-like_insert_sf"/>
</dbReference>
<dbReference type="GO" id="GO:0005737">
    <property type="term" value="C:cytoplasm"/>
    <property type="evidence" value="ECO:0007669"/>
    <property type="project" value="UniProtKB-SubCell"/>
</dbReference>
<evidence type="ECO:0000259" key="8">
    <source>
        <dbReference type="Pfam" id="PF17777"/>
    </source>
</evidence>
<keyword evidence="6" id="KW-0690">Ribosome biogenesis</keyword>
<dbReference type="InterPro" id="IPR040637">
    <property type="entry name" value="Ribosomal_uL10-like_insert"/>
</dbReference>
<sequence>MPKSKRVRQKPLTQTNKKGAELKKGVVESIRNAIDEYKTVYVFSFENMRTNHFKVVRADFSESRFFLGKNKVMKVALGRTPEEEYADNLYKLASDISGSVGLLMTNKSHDEVADYFKKLSIEDYAKSGFVSTETVTIPAGPQPQFVGSMVESLRQLGLPVDLKSGVIVLNNDHTICKEGQTLTPEQAKLLVHFDKKMSNFHVELLSRWSSDGKFERLVAKKSSKKASKDDEDDDEDDEDQDME</sequence>
<dbReference type="VEuPathDB" id="FungiDB:AeMF1_000092"/>
<evidence type="ECO:0000256" key="1">
    <source>
        <dbReference type="ARBA" id="ARBA00004046"/>
    </source>
</evidence>
<evidence type="ECO:0000256" key="5">
    <source>
        <dbReference type="ARBA" id="ARBA00023242"/>
    </source>
</evidence>
<dbReference type="PANTHER" id="PTHR45841">
    <property type="entry name" value="MRNA TURNOVER PROTEIN 4 MRTO4"/>
    <property type="match status" value="1"/>
</dbReference>
<reference evidence="9 10" key="1">
    <citation type="submission" date="2019-07" db="EMBL/GenBank/DDBJ databases">
        <title>Genomics analysis of Aphanomyces spp. identifies a new class of oomycete effector associated with host adaptation.</title>
        <authorList>
            <person name="Gaulin E."/>
        </authorList>
    </citation>
    <scope>NUCLEOTIDE SEQUENCE [LARGE SCALE GENOMIC DNA]</scope>
    <source>
        <strain evidence="9 10">ATCC 201684</strain>
    </source>
</reference>
<feature type="region of interest" description="Disordered" evidence="7">
    <location>
        <begin position="219"/>
        <end position="243"/>
    </location>
</feature>
<dbReference type="FunFam" id="3.30.70.1730:FF:000005">
    <property type="entry name" value="Ribosome assembly factor mrt4"/>
    <property type="match status" value="1"/>
</dbReference>
<dbReference type="Pfam" id="PF17777">
    <property type="entry name" value="RL10P_insert"/>
    <property type="match status" value="1"/>
</dbReference>
<evidence type="ECO:0000256" key="6">
    <source>
        <dbReference type="RuleBase" id="RU364039"/>
    </source>
</evidence>
<keyword evidence="4 6" id="KW-0963">Cytoplasm</keyword>
<dbReference type="GO" id="GO:0006364">
    <property type="term" value="P:rRNA processing"/>
    <property type="evidence" value="ECO:0007669"/>
    <property type="project" value="TreeGrafter"/>
</dbReference>
<dbReference type="EMBL" id="VJMJ01000102">
    <property type="protein sequence ID" value="KAF0734980.1"/>
    <property type="molecule type" value="Genomic_DNA"/>
</dbReference>
<evidence type="ECO:0000256" key="7">
    <source>
        <dbReference type="SAM" id="MobiDB-lite"/>
    </source>
</evidence>
<organism evidence="9 10">
    <name type="scientific">Aphanomyces euteiches</name>
    <dbReference type="NCBI Taxonomy" id="100861"/>
    <lineage>
        <taxon>Eukaryota</taxon>
        <taxon>Sar</taxon>
        <taxon>Stramenopiles</taxon>
        <taxon>Oomycota</taxon>
        <taxon>Saprolegniomycetes</taxon>
        <taxon>Saprolegniales</taxon>
        <taxon>Verrucalvaceae</taxon>
        <taxon>Aphanomyces</taxon>
    </lineage>
</organism>
<accession>A0A6G0X521</accession>
<dbReference type="Gene3D" id="3.90.105.20">
    <property type="match status" value="1"/>
</dbReference>
<dbReference type="GO" id="GO:0003723">
    <property type="term" value="F:RNA binding"/>
    <property type="evidence" value="ECO:0007669"/>
    <property type="project" value="TreeGrafter"/>
</dbReference>
<dbReference type="InterPro" id="IPR001790">
    <property type="entry name" value="Ribosomal_uL10"/>
</dbReference>
<evidence type="ECO:0000313" key="10">
    <source>
        <dbReference type="Proteomes" id="UP000481153"/>
    </source>
</evidence>
<gene>
    <name evidence="9" type="ORF">Ae201684_008453</name>
</gene>
<dbReference type="GO" id="GO:0000956">
    <property type="term" value="P:nuclear-transcribed mRNA catabolic process"/>
    <property type="evidence" value="ECO:0007669"/>
    <property type="project" value="TreeGrafter"/>
</dbReference>
<comment type="subunit">
    <text evidence="3 6">Associates with the pre-60S ribosomal particle.</text>
</comment>
<dbReference type="CDD" id="cd05796">
    <property type="entry name" value="Ribosomal_P0_like"/>
    <property type="match status" value="1"/>
</dbReference>
<evidence type="ECO:0000256" key="4">
    <source>
        <dbReference type="ARBA" id="ARBA00022490"/>
    </source>
</evidence>
<dbReference type="GO" id="GO:0030687">
    <property type="term" value="C:preribosome, large subunit precursor"/>
    <property type="evidence" value="ECO:0007669"/>
    <property type="project" value="TreeGrafter"/>
</dbReference>
<feature type="domain" description="Large ribosomal subunit protein uL10-like insertion" evidence="8">
    <location>
        <begin position="125"/>
        <end position="193"/>
    </location>
</feature>
<dbReference type="InterPro" id="IPR043141">
    <property type="entry name" value="Ribosomal_uL10-like_sf"/>
</dbReference>
<evidence type="ECO:0000256" key="3">
    <source>
        <dbReference type="ARBA" id="ARBA00011117"/>
    </source>
</evidence>
<dbReference type="AlphaFoldDB" id="A0A6G0X521"/>
<comment type="similarity">
    <text evidence="2 6">Belongs to the universal ribosomal protein uL10 family.</text>
</comment>
<comment type="function">
    <text evidence="1 6">Component of the ribosome assembly machinery. Nuclear paralog of the ribosomal protein P0, it binds pre-60S subunits at an early stage of assembly in the nucleolus, and is replaced by P0 in cytoplasmic pre-60S subunits and mature 80S ribosomes.</text>
</comment>
<dbReference type="Gene3D" id="3.30.70.1730">
    <property type="match status" value="1"/>
</dbReference>
<dbReference type="PANTHER" id="PTHR45841:SF1">
    <property type="entry name" value="MRNA TURNOVER PROTEIN 4 HOMOLOG"/>
    <property type="match status" value="1"/>
</dbReference>
<evidence type="ECO:0000313" key="9">
    <source>
        <dbReference type="EMBL" id="KAF0734980.1"/>
    </source>
</evidence>